<organism evidence="2 3">
    <name type="scientific">Funneliformis caledonium</name>
    <dbReference type="NCBI Taxonomy" id="1117310"/>
    <lineage>
        <taxon>Eukaryota</taxon>
        <taxon>Fungi</taxon>
        <taxon>Fungi incertae sedis</taxon>
        <taxon>Mucoromycota</taxon>
        <taxon>Glomeromycotina</taxon>
        <taxon>Glomeromycetes</taxon>
        <taxon>Glomerales</taxon>
        <taxon>Glomeraceae</taxon>
        <taxon>Funneliformis</taxon>
    </lineage>
</organism>
<dbReference type="EMBL" id="CAJVPQ010007528">
    <property type="protein sequence ID" value="CAG8697666.1"/>
    <property type="molecule type" value="Genomic_DNA"/>
</dbReference>
<accession>A0A9N9HN69</accession>
<keyword evidence="3" id="KW-1185">Reference proteome</keyword>
<gene>
    <name evidence="2" type="ORF">FCALED_LOCUS13311</name>
</gene>
<evidence type="ECO:0000313" key="3">
    <source>
        <dbReference type="Proteomes" id="UP000789570"/>
    </source>
</evidence>
<feature type="region of interest" description="Disordered" evidence="1">
    <location>
        <begin position="559"/>
        <end position="589"/>
    </location>
</feature>
<evidence type="ECO:0000256" key="1">
    <source>
        <dbReference type="SAM" id="MobiDB-lite"/>
    </source>
</evidence>
<feature type="region of interest" description="Disordered" evidence="1">
    <location>
        <begin position="170"/>
        <end position="193"/>
    </location>
</feature>
<feature type="compositionally biased region" description="Basic and acidic residues" evidence="1">
    <location>
        <begin position="180"/>
        <end position="193"/>
    </location>
</feature>
<feature type="region of interest" description="Disordered" evidence="1">
    <location>
        <begin position="127"/>
        <end position="146"/>
    </location>
</feature>
<dbReference type="Proteomes" id="UP000789570">
    <property type="component" value="Unassembled WGS sequence"/>
</dbReference>
<reference evidence="2" key="1">
    <citation type="submission" date="2021-06" db="EMBL/GenBank/DDBJ databases">
        <authorList>
            <person name="Kallberg Y."/>
            <person name="Tangrot J."/>
            <person name="Rosling A."/>
        </authorList>
    </citation>
    <scope>NUCLEOTIDE SEQUENCE</scope>
    <source>
        <strain evidence="2">UK204</strain>
    </source>
</reference>
<feature type="compositionally biased region" description="Low complexity" evidence="1">
    <location>
        <begin position="559"/>
        <end position="571"/>
    </location>
</feature>
<feature type="non-terminal residue" evidence="2">
    <location>
        <position position="589"/>
    </location>
</feature>
<feature type="compositionally biased region" description="Basic and acidic residues" evidence="1">
    <location>
        <begin position="134"/>
        <end position="144"/>
    </location>
</feature>
<dbReference type="AlphaFoldDB" id="A0A9N9HN69"/>
<sequence>MSSPHEYFKKRASDWNITGFLNVCELESFQQIIECYLTSLDSIIKTESGHKREKAQILYDKYKKAGLRVEPQTGAGAQGLRPDRELARKWDDDRARKQVHIHEPTYFDYGFIHGSVQTINGTITGGTFATGSSKSERDREKDLNNETENFFLSPSERQSSNLFGEVKHDVSNESDNEEGEIVHRTEKHKRDEPPRCLNCDAEVAFRMAYDAIPETSKLRLSSTGRIVEDILFEFAKDMDYEHHAHSYIVDFDDEDIKALFDEEEWKELTKDKIGVPSIPCDIAKELAKYGKKTLKELRAIVMVPYLKEGEEYDVNKHHGQEWIQMAMRTLCNLYGNVDAPLIRSQYEDWFTVALFGTCIDFCIRELGTDIKRTDAPSLSSANRKNRGRKANTRTRKLIGRKIDGIIHIVDKPLEVGAIEGARSYSGVSDQKYLLETFKMPKTLRDMYAELMRALDYDDQKANKIQVIGILHLGLWIQFARLWRAGGSICIFRKDSLSHNVDSKFSEMGVISFLKLLVSIYQHKIIIKDNLQILNIWNNNANIKSGDDLLNELLEFGQSSSSYSVSSPPRSVKFFSDSFKTPRKQRKTNP</sequence>
<protein>
    <submittedName>
        <fullName evidence="2">936_t:CDS:1</fullName>
    </submittedName>
</protein>
<proteinExistence type="predicted"/>
<name>A0A9N9HN69_9GLOM</name>
<comment type="caution">
    <text evidence="2">The sequence shown here is derived from an EMBL/GenBank/DDBJ whole genome shotgun (WGS) entry which is preliminary data.</text>
</comment>
<feature type="compositionally biased region" description="Basic residues" evidence="1">
    <location>
        <begin position="580"/>
        <end position="589"/>
    </location>
</feature>
<dbReference type="OrthoDB" id="2443848at2759"/>
<evidence type="ECO:0000313" key="2">
    <source>
        <dbReference type="EMBL" id="CAG8697666.1"/>
    </source>
</evidence>